<feature type="compositionally biased region" description="Basic and acidic residues" evidence="6">
    <location>
        <begin position="890"/>
        <end position="903"/>
    </location>
</feature>
<feature type="compositionally biased region" description="Basic residues" evidence="6">
    <location>
        <begin position="856"/>
        <end position="865"/>
    </location>
</feature>
<name>A0ABP0M5S6_9DINO</name>
<dbReference type="InterPro" id="IPR002048">
    <property type="entry name" value="EF_hand_dom"/>
</dbReference>
<dbReference type="EMBL" id="CAXAMN010015335">
    <property type="protein sequence ID" value="CAK9045534.1"/>
    <property type="molecule type" value="Genomic_DNA"/>
</dbReference>
<evidence type="ECO:0000256" key="5">
    <source>
        <dbReference type="ARBA" id="ARBA00023136"/>
    </source>
</evidence>
<evidence type="ECO:0000313" key="9">
    <source>
        <dbReference type="EMBL" id="CAK9045534.1"/>
    </source>
</evidence>
<evidence type="ECO:0000256" key="4">
    <source>
        <dbReference type="ARBA" id="ARBA00022989"/>
    </source>
</evidence>
<evidence type="ECO:0000256" key="3">
    <source>
        <dbReference type="ARBA" id="ARBA00022837"/>
    </source>
</evidence>
<feature type="compositionally biased region" description="Acidic residues" evidence="6">
    <location>
        <begin position="719"/>
        <end position="729"/>
    </location>
</feature>
<feature type="region of interest" description="Disordered" evidence="6">
    <location>
        <begin position="711"/>
        <end position="732"/>
    </location>
</feature>
<feature type="transmembrane region" description="Helical" evidence="7">
    <location>
        <begin position="291"/>
        <end position="309"/>
    </location>
</feature>
<gene>
    <name evidence="9" type="ORF">CCMP2556_LOCUS23775</name>
</gene>
<dbReference type="Proteomes" id="UP001642484">
    <property type="component" value="Unassembled WGS sequence"/>
</dbReference>
<dbReference type="Pfam" id="PF00520">
    <property type="entry name" value="Ion_trans"/>
    <property type="match status" value="1"/>
</dbReference>
<keyword evidence="2 7" id="KW-0812">Transmembrane</keyword>
<dbReference type="PANTHER" id="PTHR10037">
    <property type="entry name" value="VOLTAGE-GATED CATION CHANNEL CALCIUM AND SODIUM"/>
    <property type="match status" value="1"/>
</dbReference>
<reference evidence="9 10" key="1">
    <citation type="submission" date="2024-02" db="EMBL/GenBank/DDBJ databases">
        <authorList>
            <person name="Chen Y."/>
            <person name="Shah S."/>
            <person name="Dougan E. K."/>
            <person name="Thang M."/>
            <person name="Chan C."/>
        </authorList>
    </citation>
    <scope>NUCLEOTIDE SEQUENCE [LARGE SCALE GENOMIC DNA]</scope>
</reference>
<evidence type="ECO:0000313" key="10">
    <source>
        <dbReference type="Proteomes" id="UP001642484"/>
    </source>
</evidence>
<accession>A0ABP0M5S6</accession>
<dbReference type="PROSITE" id="PS50222">
    <property type="entry name" value="EF_HAND_2"/>
    <property type="match status" value="1"/>
</dbReference>
<keyword evidence="10" id="KW-1185">Reference proteome</keyword>
<feature type="compositionally biased region" description="Basic residues" evidence="6">
    <location>
        <begin position="873"/>
        <end position="886"/>
    </location>
</feature>
<feature type="transmembrane region" description="Helical" evidence="7">
    <location>
        <begin position="220"/>
        <end position="239"/>
    </location>
</feature>
<protein>
    <recommendedName>
        <fullName evidence="8">EF-hand domain-containing protein</fullName>
    </recommendedName>
</protein>
<dbReference type="Gene3D" id="1.20.120.350">
    <property type="entry name" value="Voltage-gated potassium channels. Chain C"/>
    <property type="match status" value="1"/>
</dbReference>
<organism evidence="9 10">
    <name type="scientific">Durusdinium trenchii</name>
    <dbReference type="NCBI Taxonomy" id="1381693"/>
    <lineage>
        <taxon>Eukaryota</taxon>
        <taxon>Sar</taxon>
        <taxon>Alveolata</taxon>
        <taxon>Dinophyceae</taxon>
        <taxon>Suessiales</taxon>
        <taxon>Symbiodiniaceae</taxon>
        <taxon>Durusdinium</taxon>
    </lineage>
</organism>
<dbReference type="Gene3D" id="1.10.287.70">
    <property type="match status" value="1"/>
</dbReference>
<feature type="transmembrane region" description="Helical" evidence="7">
    <location>
        <begin position="372"/>
        <end position="392"/>
    </location>
</feature>
<dbReference type="PANTHER" id="PTHR10037:SF62">
    <property type="entry name" value="SODIUM CHANNEL PROTEIN 60E"/>
    <property type="match status" value="1"/>
</dbReference>
<keyword evidence="5 7" id="KW-0472">Membrane</keyword>
<feature type="transmembrane region" description="Helical" evidence="7">
    <location>
        <begin position="148"/>
        <end position="170"/>
    </location>
</feature>
<sequence length="903" mass="102049">MSRLDLGGDKEEDAQLRDDEFSELRRYLDVQFERQARLFENLEHEVKLQRMYQGHGGGDVPRSPRMGHAVSDGFFGQHSQEIERMTSPDDQNADPYAGGAKSDFVERIISRRKLKASRTASKARTGSLRSSEPESYKGRLKCIVNSPYFTYVIMALILVNGILLGVEIDVAATLGQADIPGWYAVVNALMVFIFFMEIVIKLYALGCETFWRGSESSWNIFDFVIVVISLAETAVDLWAKAAATDGSSSIRLVRALRLARTLRSVRVIRLFRFFSPLRGLLLSIMSTMGSLLWTLLLLQILFYMFAVIFSQMVTDYCRFLEVERTGDSNAVPVCPGKLNEYWSNVMDSMHTLFLSITGGIDWYDAYEPLRDVSALAIALMNLYIVIGFFTILNVVTGTFVNTAIESAAADKDLAAQKQSQRRKSQMSSLRHIFSDITIDMDEQVTIENLQEAMTKNNNQLSSFLQSMGISTDDLWTLFLLIDEDDNGVVDIDELLRSCPVGGHDAPEMTGGTSSFTDLDPPALPGHQLLPPSVRVLDVPTAMDFFDHHDKVRAYGNTGLLDKKAFAEMLFAIAQGKDAMSEEWSNAIFEALDFQGLGVLDQEQFLGWTFCTPNNYHSNIRLRFQQVVKEHQLRELLEALAIGNGLRTLNQLSVGKEELWFLVDTCRVPLSRFSADELHSYLANGAEGVDPSEFLNWLFPGRELRELRQKVDHLRQQQPEESEEENEEEPVVLQKSDVFRAPRRPLWEHGLQRPIIVEFRVAHAFMPKINYIEENLGGFSELRLEVNVVIDESLRNSCGHVVIKTGRDMIIWDTGTMTPYREDPFVTKASSWNWLKSYLLIFAPDANMAAQVGHLKKQKRRLKRAAARAAAARRASRASRHSSHRASSHASGDEHPGHHEHLQQ</sequence>
<keyword evidence="3" id="KW-0106">Calcium</keyword>
<dbReference type="InterPro" id="IPR027359">
    <property type="entry name" value="Volt_channel_dom_sf"/>
</dbReference>
<feature type="domain" description="EF-hand" evidence="8">
    <location>
        <begin position="469"/>
        <end position="504"/>
    </location>
</feature>
<proteinExistence type="predicted"/>
<dbReference type="InterPro" id="IPR005821">
    <property type="entry name" value="Ion_trans_dom"/>
</dbReference>
<evidence type="ECO:0000259" key="8">
    <source>
        <dbReference type="PROSITE" id="PS50222"/>
    </source>
</evidence>
<keyword evidence="4 7" id="KW-1133">Transmembrane helix</keyword>
<feature type="transmembrane region" description="Helical" evidence="7">
    <location>
        <begin position="182"/>
        <end position="200"/>
    </location>
</feature>
<comment type="caution">
    <text evidence="9">The sequence shown here is derived from an EMBL/GenBank/DDBJ whole genome shotgun (WGS) entry which is preliminary data.</text>
</comment>
<evidence type="ECO:0000256" key="2">
    <source>
        <dbReference type="ARBA" id="ARBA00022692"/>
    </source>
</evidence>
<comment type="subcellular location">
    <subcellularLocation>
        <location evidence="1">Membrane</location>
        <topology evidence="1">Multi-pass membrane protein</topology>
    </subcellularLocation>
</comment>
<dbReference type="SUPFAM" id="SSF81324">
    <property type="entry name" value="Voltage-gated potassium channels"/>
    <property type="match status" value="1"/>
</dbReference>
<dbReference type="Gene3D" id="1.10.238.10">
    <property type="entry name" value="EF-hand"/>
    <property type="match status" value="1"/>
</dbReference>
<evidence type="ECO:0000256" key="7">
    <source>
        <dbReference type="SAM" id="Phobius"/>
    </source>
</evidence>
<evidence type="ECO:0000256" key="1">
    <source>
        <dbReference type="ARBA" id="ARBA00004141"/>
    </source>
</evidence>
<dbReference type="SUPFAM" id="SSF47473">
    <property type="entry name" value="EF-hand"/>
    <property type="match status" value="1"/>
</dbReference>
<dbReference type="InterPro" id="IPR043203">
    <property type="entry name" value="VGCC_Ca_Na"/>
</dbReference>
<dbReference type="InterPro" id="IPR018247">
    <property type="entry name" value="EF_Hand_1_Ca_BS"/>
</dbReference>
<feature type="region of interest" description="Disordered" evidence="6">
    <location>
        <begin position="856"/>
        <end position="903"/>
    </location>
</feature>
<evidence type="ECO:0000256" key="6">
    <source>
        <dbReference type="SAM" id="MobiDB-lite"/>
    </source>
</evidence>
<dbReference type="PROSITE" id="PS00018">
    <property type="entry name" value="EF_HAND_1"/>
    <property type="match status" value="1"/>
</dbReference>
<dbReference type="InterPro" id="IPR011992">
    <property type="entry name" value="EF-hand-dom_pair"/>
</dbReference>